<evidence type="ECO:0000259" key="1">
    <source>
        <dbReference type="Pfam" id="PF12146"/>
    </source>
</evidence>
<evidence type="ECO:0000313" key="3">
    <source>
        <dbReference type="Proteomes" id="UP001500603"/>
    </source>
</evidence>
<dbReference type="InterPro" id="IPR022742">
    <property type="entry name" value="Hydrolase_4"/>
</dbReference>
<organism evidence="2 3">
    <name type="scientific">Nocardia callitridis</name>
    <dbReference type="NCBI Taxonomy" id="648753"/>
    <lineage>
        <taxon>Bacteria</taxon>
        <taxon>Bacillati</taxon>
        <taxon>Actinomycetota</taxon>
        <taxon>Actinomycetes</taxon>
        <taxon>Mycobacteriales</taxon>
        <taxon>Nocardiaceae</taxon>
        <taxon>Nocardia</taxon>
    </lineage>
</organism>
<accession>A0ABP9KEW4</accession>
<name>A0ABP9KEW4_9NOCA</name>
<comment type="caution">
    <text evidence="2">The sequence shown here is derived from an EMBL/GenBank/DDBJ whole genome shotgun (WGS) entry which is preliminary data.</text>
</comment>
<dbReference type="SUPFAM" id="SSF53474">
    <property type="entry name" value="alpha/beta-Hydrolases"/>
    <property type="match status" value="1"/>
</dbReference>
<protein>
    <submittedName>
        <fullName evidence="2">Alpha/beta fold hydrolase</fullName>
    </submittedName>
</protein>
<proteinExistence type="predicted"/>
<evidence type="ECO:0000313" key="2">
    <source>
        <dbReference type="EMBL" id="GAA5055354.1"/>
    </source>
</evidence>
<dbReference type="EMBL" id="BAABJM010000002">
    <property type="protein sequence ID" value="GAA5055354.1"/>
    <property type="molecule type" value="Genomic_DNA"/>
</dbReference>
<sequence>MFDSAHPVTGPTTAAATHRFGPLAAESDQLSATVVALPGTGSDADFARRAFGPAGAAHGVSVVAVEPDPRAVVASCLAALDAAAATEPVVVAGISLGAAIAVEWALRHPDRVTGVVAALPGWTGPDTSGCPAAASAAMTAAQLRADGFEAVAARMRASSPPWLAAALTQSWGAQWPDLPQALEEAAAYAWPDTATLGAVRAPVAVVGAVDDPVHPYAVAEQWAAAIPHAALHGITLDELGADPAILGHTGLAWLREQRG</sequence>
<keyword evidence="2" id="KW-0378">Hydrolase</keyword>
<feature type="domain" description="Serine aminopeptidase S33" evidence="1">
    <location>
        <begin position="78"/>
        <end position="228"/>
    </location>
</feature>
<reference evidence="3" key="1">
    <citation type="journal article" date="2019" name="Int. J. Syst. Evol. Microbiol.">
        <title>The Global Catalogue of Microorganisms (GCM) 10K type strain sequencing project: providing services to taxonomists for standard genome sequencing and annotation.</title>
        <authorList>
            <consortium name="The Broad Institute Genomics Platform"/>
            <consortium name="The Broad Institute Genome Sequencing Center for Infectious Disease"/>
            <person name="Wu L."/>
            <person name="Ma J."/>
        </authorList>
    </citation>
    <scope>NUCLEOTIDE SEQUENCE [LARGE SCALE GENOMIC DNA]</scope>
    <source>
        <strain evidence="3">JCM 18298</strain>
    </source>
</reference>
<dbReference type="GO" id="GO:0016787">
    <property type="term" value="F:hydrolase activity"/>
    <property type="evidence" value="ECO:0007669"/>
    <property type="project" value="UniProtKB-KW"/>
</dbReference>
<dbReference type="InterPro" id="IPR029058">
    <property type="entry name" value="AB_hydrolase_fold"/>
</dbReference>
<gene>
    <name evidence="2" type="ORF">GCM10023318_31420</name>
</gene>
<keyword evidence="3" id="KW-1185">Reference proteome</keyword>
<dbReference type="RefSeq" id="WP_345496095.1">
    <property type="nucleotide sequence ID" value="NZ_BAABJM010000002.1"/>
</dbReference>
<dbReference type="Gene3D" id="3.40.50.1820">
    <property type="entry name" value="alpha/beta hydrolase"/>
    <property type="match status" value="1"/>
</dbReference>
<dbReference type="Proteomes" id="UP001500603">
    <property type="component" value="Unassembled WGS sequence"/>
</dbReference>
<dbReference type="Pfam" id="PF12146">
    <property type="entry name" value="Hydrolase_4"/>
    <property type="match status" value="1"/>
</dbReference>